<proteinExistence type="predicted"/>
<evidence type="ECO:0000256" key="4">
    <source>
        <dbReference type="PROSITE-ProRule" id="PRU00510"/>
    </source>
</evidence>
<dbReference type="PROSITE" id="PS01102">
    <property type="entry name" value="ZF_DKSA_1"/>
    <property type="match status" value="1"/>
</dbReference>
<feature type="zinc finger region" description="dksA C4-type" evidence="4">
    <location>
        <begin position="109"/>
        <end position="133"/>
    </location>
</feature>
<dbReference type="AlphaFoldDB" id="A0A1F7X0T6"/>
<dbReference type="InterPro" id="IPR000962">
    <property type="entry name" value="Znf_DskA_TraR"/>
</dbReference>
<dbReference type="InterPro" id="IPR020458">
    <property type="entry name" value="Znf_DskA_TraR_CS"/>
</dbReference>
<dbReference type="PANTHER" id="PTHR33823">
    <property type="entry name" value="RNA POLYMERASE-BINDING TRANSCRIPTION FACTOR DKSA-RELATED"/>
    <property type="match status" value="1"/>
</dbReference>
<sequence>MKKNNKKDKKDKKKKASNGKLYFPASLLNPIGIFLHNRLHSLEKKKKAIDKQDPFKDTARLDENASPDSDAAEQFGHASTSAIRGQLDKRIIETRKALSRIKIGKYGICEDCGKMIDTDRLIAYPEATLCAKCKAKREK</sequence>
<keyword evidence="3" id="KW-0862">Zinc</keyword>
<feature type="region of interest" description="Disordered" evidence="5">
    <location>
        <begin position="45"/>
        <end position="79"/>
    </location>
</feature>
<reference evidence="7 8" key="1">
    <citation type="journal article" date="2016" name="Nat. Commun.">
        <title>Thousands of microbial genomes shed light on interconnected biogeochemical processes in an aquifer system.</title>
        <authorList>
            <person name="Anantharaman K."/>
            <person name="Brown C.T."/>
            <person name="Hug L.A."/>
            <person name="Sharon I."/>
            <person name="Castelle C.J."/>
            <person name="Probst A.J."/>
            <person name="Thomas B.C."/>
            <person name="Singh A."/>
            <person name="Wilkins M.J."/>
            <person name="Karaoz U."/>
            <person name="Brodie E.L."/>
            <person name="Williams K.H."/>
            <person name="Hubbard S.S."/>
            <person name="Banfield J.F."/>
        </authorList>
    </citation>
    <scope>NUCLEOTIDE SEQUENCE [LARGE SCALE GENOMIC DNA]</scope>
</reference>
<dbReference type="Gene3D" id="1.20.120.910">
    <property type="entry name" value="DksA, coiled-coil domain"/>
    <property type="match status" value="1"/>
</dbReference>
<feature type="compositionally biased region" description="Basic and acidic residues" evidence="5">
    <location>
        <begin position="49"/>
        <end position="63"/>
    </location>
</feature>
<evidence type="ECO:0000259" key="6">
    <source>
        <dbReference type="Pfam" id="PF01258"/>
    </source>
</evidence>
<protein>
    <recommendedName>
        <fullName evidence="6">Zinc finger DksA/TraR C4-type domain-containing protein</fullName>
    </recommendedName>
</protein>
<comment type="caution">
    <text evidence="7">The sequence shown here is derived from an EMBL/GenBank/DDBJ whole genome shotgun (WGS) entry which is preliminary data.</text>
</comment>
<feature type="domain" description="Zinc finger DksA/TraR C4-type" evidence="6">
    <location>
        <begin position="104"/>
        <end position="139"/>
    </location>
</feature>
<evidence type="ECO:0000256" key="1">
    <source>
        <dbReference type="ARBA" id="ARBA00022723"/>
    </source>
</evidence>
<dbReference type="PROSITE" id="PS51128">
    <property type="entry name" value="ZF_DKSA_2"/>
    <property type="match status" value="1"/>
</dbReference>
<dbReference type="Proteomes" id="UP000176939">
    <property type="component" value="Unassembled WGS sequence"/>
</dbReference>
<name>A0A1F7X0T6_9BACT</name>
<dbReference type="GO" id="GO:0008270">
    <property type="term" value="F:zinc ion binding"/>
    <property type="evidence" value="ECO:0007669"/>
    <property type="project" value="UniProtKB-KW"/>
</dbReference>
<keyword evidence="2" id="KW-0863">Zinc-finger</keyword>
<organism evidence="7 8">
    <name type="scientific">Candidatus Woesebacteria bacterium RBG_13_36_22</name>
    <dbReference type="NCBI Taxonomy" id="1802478"/>
    <lineage>
        <taxon>Bacteria</taxon>
        <taxon>Candidatus Woeseibacteriota</taxon>
    </lineage>
</organism>
<evidence type="ECO:0000313" key="7">
    <source>
        <dbReference type="EMBL" id="OGM08692.1"/>
    </source>
</evidence>
<dbReference type="PANTHER" id="PTHR33823:SF2">
    <property type="entry name" value="RNA POLYMERASE-BINDING TRANSCRIPTION FACTOR DKSA"/>
    <property type="match status" value="1"/>
</dbReference>
<gene>
    <name evidence="7" type="ORF">A2Z67_00450</name>
</gene>
<dbReference type="SUPFAM" id="SSF57716">
    <property type="entry name" value="Glucocorticoid receptor-like (DNA-binding domain)"/>
    <property type="match status" value="1"/>
</dbReference>
<keyword evidence="1" id="KW-0479">Metal-binding</keyword>
<dbReference type="EMBL" id="MGFQ01000038">
    <property type="protein sequence ID" value="OGM08692.1"/>
    <property type="molecule type" value="Genomic_DNA"/>
</dbReference>
<evidence type="ECO:0000256" key="3">
    <source>
        <dbReference type="ARBA" id="ARBA00022833"/>
    </source>
</evidence>
<accession>A0A1F7X0T6</accession>
<dbReference type="Pfam" id="PF01258">
    <property type="entry name" value="zf-dskA_traR"/>
    <property type="match status" value="1"/>
</dbReference>
<evidence type="ECO:0000256" key="5">
    <source>
        <dbReference type="SAM" id="MobiDB-lite"/>
    </source>
</evidence>
<evidence type="ECO:0000313" key="8">
    <source>
        <dbReference type="Proteomes" id="UP000176939"/>
    </source>
</evidence>
<evidence type="ECO:0000256" key="2">
    <source>
        <dbReference type="ARBA" id="ARBA00022771"/>
    </source>
</evidence>